<comment type="similarity">
    <text evidence="2">Belongs to the chromate ion transporter (CHR) (TC 2.A.51) family.</text>
</comment>
<sequence>MIYWMLFWTFLKVGLFTIGGGYAMIPLIQQQLIELHGWITPEQFTDFVGIAESTPGPFAINIATFAGIHVGQQHGLSPILASVCSTGGVVLPSLVIILLIAGAFHYAMRHWAVRAALEGAKPVVVGLIGAAAVTLLRHTLLPAGEPFHWAAAGFAVALFLLTQWVKIGAVALILLGGALGLALRCLGIAL</sequence>
<evidence type="ECO:0000256" key="7">
    <source>
        <dbReference type="SAM" id="Phobius"/>
    </source>
</evidence>
<feature type="transmembrane region" description="Helical" evidence="7">
    <location>
        <begin position="7"/>
        <end position="28"/>
    </location>
</feature>
<organism evidence="8 9">
    <name type="scientific">Candidatus Spyradenecus faecavium</name>
    <dbReference type="NCBI Taxonomy" id="2840947"/>
    <lineage>
        <taxon>Bacteria</taxon>
        <taxon>Pseudomonadati</taxon>
        <taxon>Lentisphaerota</taxon>
        <taxon>Lentisphaeria</taxon>
        <taxon>Lentisphaerales</taxon>
        <taxon>Lentisphaeraceae</taxon>
        <taxon>Lentisphaeraceae incertae sedis</taxon>
        <taxon>Candidatus Spyradenecus</taxon>
    </lineage>
</organism>
<feature type="transmembrane region" description="Helical" evidence="7">
    <location>
        <begin position="79"/>
        <end position="107"/>
    </location>
</feature>
<keyword evidence="6 7" id="KW-0472">Membrane</keyword>
<comment type="subcellular location">
    <subcellularLocation>
        <location evidence="1">Cell membrane</location>
        <topology evidence="1">Multi-pass membrane protein</topology>
    </subcellularLocation>
</comment>
<evidence type="ECO:0000256" key="3">
    <source>
        <dbReference type="ARBA" id="ARBA00022475"/>
    </source>
</evidence>
<feature type="transmembrane region" description="Helical" evidence="7">
    <location>
        <begin position="119"/>
        <end position="140"/>
    </location>
</feature>
<evidence type="ECO:0000256" key="1">
    <source>
        <dbReference type="ARBA" id="ARBA00004651"/>
    </source>
</evidence>
<evidence type="ECO:0000256" key="2">
    <source>
        <dbReference type="ARBA" id="ARBA00005262"/>
    </source>
</evidence>
<proteinExistence type="inferred from homology"/>
<protein>
    <submittedName>
        <fullName evidence="8">Chromate transporter</fullName>
    </submittedName>
</protein>
<dbReference type="GO" id="GO:0015109">
    <property type="term" value="F:chromate transmembrane transporter activity"/>
    <property type="evidence" value="ECO:0007669"/>
    <property type="project" value="InterPro"/>
</dbReference>
<dbReference type="PANTHER" id="PTHR43663">
    <property type="entry name" value="CHROMATE TRANSPORT PROTEIN-RELATED"/>
    <property type="match status" value="1"/>
</dbReference>
<keyword evidence="5 7" id="KW-1133">Transmembrane helix</keyword>
<dbReference type="EMBL" id="DVOR01000139">
    <property type="protein sequence ID" value="HIV09327.1"/>
    <property type="molecule type" value="Genomic_DNA"/>
</dbReference>
<evidence type="ECO:0000256" key="4">
    <source>
        <dbReference type="ARBA" id="ARBA00022692"/>
    </source>
</evidence>
<evidence type="ECO:0000256" key="6">
    <source>
        <dbReference type="ARBA" id="ARBA00023136"/>
    </source>
</evidence>
<dbReference type="InterPro" id="IPR052518">
    <property type="entry name" value="CHR_Transporter"/>
</dbReference>
<accession>A0A9D1T2L6</accession>
<dbReference type="Proteomes" id="UP000886845">
    <property type="component" value="Unassembled WGS sequence"/>
</dbReference>
<dbReference type="InterPro" id="IPR003370">
    <property type="entry name" value="Chromate_transpt"/>
</dbReference>
<reference evidence="8" key="1">
    <citation type="submission" date="2020-10" db="EMBL/GenBank/DDBJ databases">
        <authorList>
            <person name="Gilroy R."/>
        </authorList>
    </citation>
    <scope>NUCLEOTIDE SEQUENCE</scope>
    <source>
        <strain evidence="8">35461</strain>
    </source>
</reference>
<evidence type="ECO:0000256" key="5">
    <source>
        <dbReference type="ARBA" id="ARBA00022989"/>
    </source>
</evidence>
<comment type="caution">
    <text evidence="8">The sequence shown here is derived from an EMBL/GenBank/DDBJ whole genome shotgun (WGS) entry which is preliminary data.</text>
</comment>
<evidence type="ECO:0000313" key="9">
    <source>
        <dbReference type="Proteomes" id="UP000886845"/>
    </source>
</evidence>
<evidence type="ECO:0000313" key="8">
    <source>
        <dbReference type="EMBL" id="HIV09327.1"/>
    </source>
</evidence>
<gene>
    <name evidence="8" type="ORF">IAC79_04355</name>
</gene>
<dbReference type="Pfam" id="PF02417">
    <property type="entry name" value="Chromate_transp"/>
    <property type="match status" value="1"/>
</dbReference>
<reference evidence="8" key="2">
    <citation type="journal article" date="2021" name="PeerJ">
        <title>Extensive microbial diversity within the chicken gut microbiome revealed by metagenomics and culture.</title>
        <authorList>
            <person name="Gilroy R."/>
            <person name="Ravi A."/>
            <person name="Getino M."/>
            <person name="Pursley I."/>
            <person name="Horton D.L."/>
            <person name="Alikhan N.F."/>
            <person name="Baker D."/>
            <person name="Gharbi K."/>
            <person name="Hall N."/>
            <person name="Watson M."/>
            <person name="Adriaenssens E.M."/>
            <person name="Foster-Nyarko E."/>
            <person name="Jarju S."/>
            <person name="Secka A."/>
            <person name="Antonio M."/>
            <person name="Oren A."/>
            <person name="Chaudhuri R.R."/>
            <person name="La Ragione R."/>
            <person name="Hildebrand F."/>
            <person name="Pallen M.J."/>
        </authorList>
    </citation>
    <scope>NUCLEOTIDE SEQUENCE</scope>
    <source>
        <strain evidence="8">35461</strain>
    </source>
</reference>
<dbReference type="PANTHER" id="PTHR43663:SF1">
    <property type="entry name" value="CHROMATE TRANSPORTER"/>
    <property type="match status" value="1"/>
</dbReference>
<name>A0A9D1T2L6_9BACT</name>
<dbReference type="AlphaFoldDB" id="A0A9D1T2L6"/>
<keyword evidence="3" id="KW-1003">Cell membrane</keyword>
<keyword evidence="4 7" id="KW-0812">Transmembrane</keyword>
<feature type="transmembrane region" description="Helical" evidence="7">
    <location>
        <begin position="169"/>
        <end position="189"/>
    </location>
</feature>
<dbReference type="GO" id="GO:0005886">
    <property type="term" value="C:plasma membrane"/>
    <property type="evidence" value="ECO:0007669"/>
    <property type="project" value="UniProtKB-SubCell"/>
</dbReference>